<dbReference type="Proteomes" id="UP000004956">
    <property type="component" value="Unassembled WGS sequence"/>
</dbReference>
<keyword evidence="2" id="KW-1185">Reference proteome</keyword>
<dbReference type="EMBL" id="AFBQ01000313">
    <property type="protein sequence ID" value="EHY30563.1"/>
    <property type="molecule type" value="Genomic_DNA"/>
</dbReference>
<dbReference type="HOGENOM" id="CLU_3240568_0_0_4"/>
<reference evidence="1 2" key="1">
    <citation type="submission" date="2011-11" db="EMBL/GenBank/DDBJ databases">
        <authorList>
            <person name="Weinstock G."/>
            <person name="Sodergren E."/>
            <person name="Clifton S."/>
            <person name="Fulton L."/>
            <person name="Fulton B."/>
            <person name="Courtney L."/>
            <person name="Fronick C."/>
            <person name="Harrison M."/>
            <person name="Strong C."/>
            <person name="Farmer C."/>
            <person name="Delahaunty K."/>
            <person name="Markovic C."/>
            <person name="Hall O."/>
            <person name="Minx P."/>
            <person name="Tomlinson C."/>
            <person name="Mitreva M."/>
            <person name="Hou S."/>
            <person name="Chen J."/>
            <person name="Wollam A."/>
            <person name="Pepin K.H."/>
            <person name="Johnson M."/>
            <person name="Bhonagiri V."/>
            <person name="Zhang X."/>
            <person name="Suruliraj S."/>
            <person name="Warren W."/>
            <person name="Chinwalla A."/>
            <person name="Mardis E.R."/>
            <person name="Wilson R.K."/>
        </authorList>
    </citation>
    <scope>NUCLEOTIDE SEQUENCE [LARGE SCALE GENOMIC DNA]</scope>
    <source>
        <strain evidence="1 2">YIT 11816</strain>
    </source>
</reference>
<evidence type="ECO:0000313" key="2">
    <source>
        <dbReference type="Proteomes" id="UP000004956"/>
    </source>
</evidence>
<organism evidence="1 2">
    <name type="scientific">Sutterella parvirubra YIT 11816</name>
    <dbReference type="NCBI Taxonomy" id="762967"/>
    <lineage>
        <taxon>Bacteria</taxon>
        <taxon>Pseudomonadati</taxon>
        <taxon>Pseudomonadota</taxon>
        <taxon>Betaproteobacteria</taxon>
        <taxon>Burkholderiales</taxon>
        <taxon>Sutterellaceae</taxon>
        <taxon>Sutterella</taxon>
    </lineage>
</organism>
<gene>
    <name evidence="1" type="ORF">HMPREF9440_02084</name>
</gene>
<accession>H3KH44</accession>
<comment type="caution">
    <text evidence="1">The sequence shown here is derived from an EMBL/GenBank/DDBJ whole genome shotgun (WGS) entry which is preliminary data.</text>
</comment>
<evidence type="ECO:0000313" key="1">
    <source>
        <dbReference type="EMBL" id="EHY30563.1"/>
    </source>
</evidence>
<dbReference type="AlphaFoldDB" id="H3KH44"/>
<name>H3KH44_9BURK</name>
<proteinExistence type="predicted"/>
<sequence>MGRIGRAGRAGKALAGPFRCGLPRFPLCPGARKRFSSLLELKG</sequence>
<protein>
    <submittedName>
        <fullName evidence="1">Uncharacterized protein</fullName>
    </submittedName>
</protein>